<dbReference type="AlphaFoldDB" id="A0A542EGV1"/>
<dbReference type="Proteomes" id="UP000320806">
    <property type="component" value="Unassembled WGS sequence"/>
</dbReference>
<evidence type="ECO:0000313" key="2">
    <source>
        <dbReference type="Proteomes" id="UP000320806"/>
    </source>
</evidence>
<evidence type="ECO:0000313" key="1">
    <source>
        <dbReference type="EMBL" id="TQJ14571.1"/>
    </source>
</evidence>
<reference evidence="1 2" key="1">
    <citation type="submission" date="2019-06" db="EMBL/GenBank/DDBJ databases">
        <title>Sequencing the genomes of 1000 actinobacteria strains.</title>
        <authorList>
            <person name="Klenk H.-P."/>
        </authorList>
    </citation>
    <scope>NUCLEOTIDE SEQUENCE [LARGE SCALE GENOMIC DNA]</scope>
    <source>
        <strain evidence="1 2">DSM 19828</strain>
    </source>
</reference>
<accession>A0A542EGV1</accession>
<sequence>MTSRSFSGRWKKKVDVPEPVYPPRFDSDEFGHRALCTCTLTSYWTTGVRHSRAEAEGELARHLTGHHDRRLEVDPPDDVRDVVLDLMDAVGRIAKHQFQGKDDLAGLCDAAIALHRIAAAHNIDLDSGVAYRQAVLSARERGDTAVAP</sequence>
<protein>
    <submittedName>
        <fullName evidence="1">Uncharacterized protein</fullName>
    </submittedName>
</protein>
<name>A0A542EGV1_9MICO</name>
<dbReference type="EMBL" id="VFMO01000001">
    <property type="protein sequence ID" value="TQJ14571.1"/>
    <property type="molecule type" value="Genomic_DNA"/>
</dbReference>
<gene>
    <name evidence="1" type="ORF">FB459_2038</name>
</gene>
<comment type="caution">
    <text evidence="1">The sequence shown here is derived from an EMBL/GenBank/DDBJ whole genome shotgun (WGS) entry which is preliminary data.</text>
</comment>
<organism evidence="1 2">
    <name type="scientific">Yimella lutea</name>
    <dbReference type="NCBI Taxonomy" id="587872"/>
    <lineage>
        <taxon>Bacteria</taxon>
        <taxon>Bacillati</taxon>
        <taxon>Actinomycetota</taxon>
        <taxon>Actinomycetes</taxon>
        <taxon>Micrococcales</taxon>
        <taxon>Dermacoccaceae</taxon>
        <taxon>Yimella</taxon>
    </lineage>
</organism>
<proteinExistence type="predicted"/>
<keyword evidence="2" id="KW-1185">Reference proteome</keyword>